<organism evidence="11 12">
    <name type="scientific">Alteromonas macleodii</name>
    <name type="common">Pseudoalteromonas macleodii</name>
    <dbReference type="NCBI Taxonomy" id="28108"/>
    <lineage>
        <taxon>Bacteria</taxon>
        <taxon>Pseudomonadati</taxon>
        <taxon>Pseudomonadota</taxon>
        <taxon>Gammaproteobacteria</taxon>
        <taxon>Alteromonadales</taxon>
        <taxon>Alteromonadaceae</taxon>
        <taxon>Alteromonas/Salinimonas group</taxon>
        <taxon>Alteromonas</taxon>
    </lineage>
</organism>
<evidence type="ECO:0000256" key="4">
    <source>
        <dbReference type="ARBA" id="ARBA00014035"/>
    </source>
</evidence>
<evidence type="ECO:0000256" key="6">
    <source>
        <dbReference type="ARBA" id="ARBA00022729"/>
    </source>
</evidence>
<proteinExistence type="inferred from homology"/>
<keyword evidence="11" id="KW-0449">Lipoprotein</keyword>
<keyword evidence="9 10" id="KW-0143">Chaperone</keyword>
<keyword evidence="8 10" id="KW-0653">Protein transport</keyword>
<name>A0A126Q0D5_ALTMA</name>
<comment type="subunit">
    <text evidence="3 10">Monomer.</text>
</comment>
<reference evidence="11 12" key="1">
    <citation type="submission" date="2015-12" db="EMBL/GenBank/DDBJ databases">
        <authorList>
            <person name="Shamseldin A."/>
            <person name="Moawad H."/>
            <person name="Abd El-Rahim W.M."/>
            <person name="Sadowsky M.J."/>
        </authorList>
    </citation>
    <scope>NUCLEOTIDE SEQUENCE [LARGE SCALE GENOMIC DNA]</scope>
    <source>
        <strain evidence="11 12">D7</strain>
    </source>
</reference>
<evidence type="ECO:0000256" key="9">
    <source>
        <dbReference type="ARBA" id="ARBA00023186"/>
    </source>
</evidence>
<evidence type="ECO:0000256" key="3">
    <source>
        <dbReference type="ARBA" id="ARBA00011245"/>
    </source>
</evidence>
<protein>
    <recommendedName>
        <fullName evidence="4 10">Outer-membrane lipoprotein carrier protein</fullName>
    </recommendedName>
</protein>
<sequence precursor="true">MNKAVSVYFVSALVTAGTAMTAANAAVELGATGSNIGKNNAHEVVSAHDAIQANATVNTSHPKTSSLINDSASTSLQALLSNMKQFRASFAQTVVDAQQNVVHEAQGTLTMTRPNKLRWETTFPDETLLVADGEAVWNVDTFVEQVTVLSQDNAIKDNPIVLLTSTDEATWSKFSISQLNSGSSAVTPENGAADNINGVSVTKSYQITPKEQGGQIATLTLTFNQDSELSSLNMLDAQQQISTLVFSNIETRFPVPADTFSVDIPDSFIIDDQR</sequence>
<dbReference type="NCBIfam" id="TIGR00547">
    <property type="entry name" value="lolA"/>
    <property type="match status" value="1"/>
</dbReference>
<dbReference type="InterPro" id="IPR004564">
    <property type="entry name" value="OM_lipoprot_carrier_LolA-like"/>
</dbReference>
<evidence type="ECO:0000256" key="8">
    <source>
        <dbReference type="ARBA" id="ARBA00022927"/>
    </source>
</evidence>
<dbReference type="Pfam" id="PF03548">
    <property type="entry name" value="LolA"/>
    <property type="match status" value="1"/>
</dbReference>
<feature type="signal peptide" evidence="10">
    <location>
        <begin position="1"/>
        <end position="25"/>
    </location>
</feature>
<evidence type="ECO:0000256" key="2">
    <source>
        <dbReference type="ARBA" id="ARBA00007615"/>
    </source>
</evidence>
<accession>A0A126Q0D5</accession>
<dbReference type="AlphaFoldDB" id="A0A126Q0D5"/>
<dbReference type="CDD" id="cd16325">
    <property type="entry name" value="LolA"/>
    <property type="match status" value="1"/>
</dbReference>
<dbReference type="RefSeq" id="WP_061095160.1">
    <property type="nucleotide sequence ID" value="NZ_CP014323.1"/>
</dbReference>
<dbReference type="Gene3D" id="2.50.20.10">
    <property type="entry name" value="Lipoprotein localisation LolA/LolB/LppX"/>
    <property type="match status" value="1"/>
</dbReference>
<evidence type="ECO:0000313" key="11">
    <source>
        <dbReference type="EMBL" id="AMJ98645.1"/>
    </source>
</evidence>
<feature type="chain" id="PRO_5008999032" description="Outer-membrane lipoprotein carrier protein" evidence="10">
    <location>
        <begin position="26"/>
        <end position="274"/>
    </location>
</feature>
<evidence type="ECO:0000256" key="5">
    <source>
        <dbReference type="ARBA" id="ARBA00022448"/>
    </source>
</evidence>
<dbReference type="GO" id="GO:0030288">
    <property type="term" value="C:outer membrane-bounded periplasmic space"/>
    <property type="evidence" value="ECO:0007669"/>
    <property type="project" value="TreeGrafter"/>
</dbReference>
<dbReference type="EMBL" id="CP014323">
    <property type="protein sequence ID" value="AMJ98645.1"/>
    <property type="molecule type" value="Genomic_DNA"/>
</dbReference>
<dbReference type="SUPFAM" id="SSF89392">
    <property type="entry name" value="Prokaryotic lipoproteins and lipoprotein localization factors"/>
    <property type="match status" value="1"/>
</dbReference>
<gene>
    <name evidence="10" type="primary">lolA</name>
    <name evidence="11" type="ORF">AVL55_10970</name>
</gene>
<keyword evidence="6 10" id="KW-0732">Signal</keyword>
<dbReference type="PANTHER" id="PTHR35869">
    <property type="entry name" value="OUTER-MEMBRANE LIPOPROTEIN CARRIER PROTEIN"/>
    <property type="match status" value="1"/>
</dbReference>
<evidence type="ECO:0000256" key="1">
    <source>
        <dbReference type="ARBA" id="ARBA00004418"/>
    </source>
</evidence>
<keyword evidence="5 10" id="KW-0813">Transport</keyword>
<evidence type="ECO:0000256" key="7">
    <source>
        <dbReference type="ARBA" id="ARBA00022764"/>
    </source>
</evidence>
<comment type="similarity">
    <text evidence="2 10">Belongs to the LolA family.</text>
</comment>
<comment type="function">
    <text evidence="10">Participates in the translocation of lipoproteins from the inner membrane to the outer membrane. Only forms a complex with a lipoprotein if the residue after the N-terminal Cys is not an aspartate (The Asp acts as a targeting signal to indicate that the lipoprotein should stay in the inner membrane).</text>
</comment>
<comment type="subcellular location">
    <subcellularLocation>
        <location evidence="1 10">Periplasm</location>
    </subcellularLocation>
</comment>
<dbReference type="PANTHER" id="PTHR35869:SF1">
    <property type="entry name" value="OUTER-MEMBRANE LIPOPROTEIN CARRIER PROTEIN"/>
    <property type="match status" value="1"/>
</dbReference>
<dbReference type="Proteomes" id="UP000063991">
    <property type="component" value="Chromosome"/>
</dbReference>
<dbReference type="GO" id="GO:0044874">
    <property type="term" value="P:lipoprotein localization to outer membrane"/>
    <property type="evidence" value="ECO:0007669"/>
    <property type="project" value="UniProtKB-UniRule"/>
</dbReference>
<dbReference type="InterPro" id="IPR029046">
    <property type="entry name" value="LolA/LolB/LppX"/>
</dbReference>
<dbReference type="GO" id="GO:0042953">
    <property type="term" value="P:lipoprotein transport"/>
    <property type="evidence" value="ECO:0007669"/>
    <property type="project" value="InterPro"/>
</dbReference>
<dbReference type="InterPro" id="IPR018323">
    <property type="entry name" value="OM_lipoprot_carrier_LolA_Pbac"/>
</dbReference>
<dbReference type="HAMAP" id="MF_00240">
    <property type="entry name" value="LolA"/>
    <property type="match status" value="1"/>
</dbReference>
<dbReference type="OrthoDB" id="9787361at2"/>
<evidence type="ECO:0000256" key="10">
    <source>
        <dbReference type="HAMAP-Rule" id="MF_00240"/>
    </source>
</evidence>
<keyword evidence="7 10" id="KW-0574">Periplasm</keyword>
<evidence type="ECO:0000313" key="12">
    <source>
        <dbReference type="Proteomes" id="UP000063991"/>
    </source>
</evidence>